<dbReference type="EMBL" id="FNVU01000015">
    <property type="protein sequence ID" value="SEG84419.1"/>
    <property type="molecule type" value="Genomic_DNA"/>
</dbReference>
<dbReference type="Pfam" id="PF13840">
    <property type="entry name" value="ACT_7"/>
    <property type="match status" value="1"/>
</dbReference>
<dbReference type="AlphaFoldDB" id="A0A1H6DGQ1"/>
<dbReference type="Gene3D" id="3.30.2130.10">
    <property type="entry name" value="VC0802-like"/>
    <property type="match status" value="1"/>
</dbReference>
<dbReference type="SUPFAM" id="SSF55021">
    <property type="entry name" value="ACT-like"/>
    <property type="match status" value="1"/>
</dbReference>
<feature type="domain" description="CASTOR ACT" evidence="1">
    <location>
        <begin position="58"/>
        <end position="116"/>
    </location>
</feature>
<reference evidence="2 3" key="1">
    <citation type="submission" date="2016-10" db="EMBL/GenBank/DDBJ databases">
        <authorList>
            <person name="de Groot N.N."/>
        </authorList>
    </citation>
    <scope>NUCLEOTIDE SEQUENCE [LARGE SCALE GENOMIC DNA]</scope>
    <source>
        <strain evidence="2 3">CGMCC 4.2023</strain>
    </source>
</reference>
<keyword evidence="3" id="KW-1185">Reference proteome</keyword>
<dbReference type="OrthoDB" id="5615858at2"/>
<evidence type="ECO:0000313" key="3">
    <source>
        <dbReference type="Proteomes" id="UP000236754"/>
    </source>
</evidence>
<dbReference type="InterPro" id="IPR027795">
    <property type="entry name" value="CASTOR_ACT_dom"/>
</dbReference>
<accession>A0A1H6DGQ1</accession>
<dbReference type="InterPro" id="IPR045865">
    <property type="entry name" value="ACT-like_dom_sf"/>
</dbReference>
<name>A0A1H6DGQ1_9ACTN</name>
<evidence type="ECO:0000259" key="1">
    <source>
        <dbReference type="Pfam" id="PF13840"/>
    </source>
</evidence>
<organism evidence="2 3">
    <name type="scientific">Actinacidiphila yanglinensis</name>
    <dbReference type="NCBI Taxonomy" id="310779"/>
    <lineage>
        <taxon>Bacteria</taxon>
        <taxon>Bacillati</taxon>
        <taxon>Actinomycetota</taxon>
        <taxon>Actinomycetes</taxon>
        <taxon>Kitasatosporales</taxon>
        <taxon>Streptomycetaceae</taxon>
        <taxon>Actinacidiphila</taxon>
    </lineage>
</organism>
<proteinExistence type="predicted"/>
<evidence type="ECO:0000313" key="2">
    <source>
        <dbReference type="EMBL" id="SEG84419.1"/>
    </source>
</evidence>
<dbReference type="Proteomes" id="UP000236754">
    <property type="component" value="Unassembled WGS sequence"/>
</dbReference>
<gene>
    <name evidence="2" type="ORF">SAMN05216223_11572</name>
</gene>
<sequence>MTSATVQRLRLLPTEFVVEHLPGARSAPDDRWFALIRAPEGLTVIREHTAEGTGDELWTGFYGDSAHALDLPGMLVALVGPLAAAAVPVFVASTYHADVVLVPSPRKEEAISVLQRAGHEVGGPV</sequence>
<protein>
    <recommendedName>
        <fullName evidence="1">CASTOR ACT domain-containing protein</fullName>
    </recommendedName>
</protein>